<dbReference type="PROSITE" id="PS51253">
    <property type="entry name" value="HTH_CENPB"/>
    <property type="match status" value="1"/>
</dbReference>
<accession>A0A9P0MEZ1</accession>
<sequence>MKVKNKQPGKPLKVEGDFISIDLVCQDSFAVIIKTPRTYVRKDVRALWSEEDLRNAIEDLRNGRGSVRQISRVYNVPARTLMRRMRSGNLRKEKLGRKTCLTTVHEASLVNYIQNMEKHGFALTSIDVKKLAFSFAVQNNIPNNFNIDKKQAGHDWFVSFMQRHQELSIRKAQGMSIARAQGMNKEECGRYFDLLGKVLTENDLINTPRKIFNIDESGLQLSNNPDHAFIQQNPDPVPNNDNLEKNVNDVFPDDADNNKTDDPNNGVNIIDDVAVISKTNNPSFEAIAPIPVMPGPSDESWIYAYEPEKKQQSTVQVYLSLKQMATCFSRKNWPCGNSVSRGT</sequence>
<dbReference type="Gene3D" id="1.10.10.60">
    <property type="entry name" value="Homeodomain-like"/>
    <property type="match status" value="1"/>
</dbReference>
<dbReference type="InterPro" id="IPR006600">
    <property type="entry name" value="HTH_CenpB_DNA-bd_dom"/>
</dbReference>
<evidence type="ECO:0000256" key="1">
    <source>
        <dbReference type="ARBA" id="ARBA00004123"/>
    </source>
</evidence>
<evidence type="ECO:0000259" key="4">
    <source>
        <dbReference type="PROSITE" id="PS51253"/>
    </source>
</evidence>
<name>A0A9P0MEZ1_ACAOB</name>
<dbReference type="InterPro" id="IPR009057">
    <property type="entry name" value="Homeodomain-like_sf"/>
</dbReference>
<keyword evidence="2" id="KW-0238">DNA-binding</keyword>
<comment type="subcellular location">
    <subcellularLocation>
        <location evidence="1">Nucleus</location>
    </subcellularLocation>
</comment>
<keyword evidence="6" id="KW-1185">Reference proteome</keyword>
<dbReference type="GO" id="GO:0005634">
    <property type="term" value="C:nucleus"/>
    <property type="evidence" value="ECO:0007669"/>
    <property type="project" value="UniProtKB-SubCell"/>
</dbReference>
<evidence type="ECO:0000256" key="2">
    <source>
        <dbReference type="ARBA" id="ARBA00023125"/>
    </source>
</evidence>
<dbReference type="Pfam" id="PF05225">
    <property type="entry name" value="HTH_psq"/>
    <property type="match status" value="1"/>
</dbReference>
<dbReference type="EMBL" id="CAKOFQ010008049">
    <property type="protein sequence ID" value="CAH2011201.1"/>
    <property type="molecule type" value="Genomic_DNA"/>
</dbReference>
<gene>
    <name evidence="5" type="ORF">ACAOBT_LOCUS32035</name>
</gene>
<proteinExistence type="predicted"/>
<organism evidence="5 6">
    <name type="scientific">Acanthoscelides obtectus</name>
    <name type="common">Bean weevil</name>
    <name type="synonym">Bruchus obtectus</name>
    <dbReference type="NCBI Taxonomy" id="200917"/>
    <lineage>
        <taxon>Eukaryota</taxon>
        <taxon>Metazoa</taxon>
        <taxon>Ecdysozoa</taxon>
        <taxon>Arthropoda</taxon>
        <taxon>Hexapoda</taxon>
        <taxon>Insecta</taxon>
        <taxon>Pterygota</taxon>
        <taxon>Neoptera</taxon>
        <taxon>Endopterygota</taxon>
        <taxon>Coleoptera</taxon>
        <taxon>Polyphaga</taxon>
        <taxon>Cucujiformia</taxon>
        <taxon>Chrysomeloidea</taxon>
        <taxon>Chrysomelidae</taxon>
        <taxon>Bruchinae</taxon>
        <taxon>Bruchini</taxon>
        <taxon>Acanthoscelides</taxon>
    </lineage>
</organism>
<dbReference type="Proteomes" id="UP001152888">
    <property type="component" value="Unassembled WGS sequence"/>
</dbReference>
<feature type="domain" description="HTH CENPB-type" evidence="4">
    <location>
        <begin position="93"/>
        <end position="170"/>
    </location>
</feature>
<evidence type="ECO:0000313" key="6">
    <source>
        <dbReference type="Proteomes" id="UP001152888"/>
    </source>
</evidence>
<comment type="caution">
    <text evidence="5">The sequence shown here is derived from an EMBL/GenBank/DDBJ whole genome shotgun (WGS) entry which is preliminary data.</text>
</comment>
<protein>
    <recommendedName>
        <fullName evidence="4">HTH CENPB-type domain-containing protein</fullName>
    </recommendedName>
</protein>
<dbReference type="AlphaFoldDB" id="A0A9P0MEZ1"/>
<dbReference type="OrthoDB" id="6778796at2759"/>
<keyword evidence="3" id="KW-0539">Nucleus</keyword>
<dbReference type="GO" id="GO:0003677">
    <property type="term" value="F:DNA binding"/>
    <property type="evidence" value="ECO:0007669"/>
    <property type="project" value="UniProtKB-KW"/>
</dbReference>
<evidence type="ECO:0000313" key="5">
    <source>
        <dbReference type="EMBL" id="CAH2011201.1"/>
    </source>
</evidence>
<dbReference type="SUPFAM" id="SSF46689">
    <property type="entry name" value="Homeodomain-like"/>
    <property type="match status" value="1"/>
</dbReference>
<evidence type="ECO:0000256" key="3">
    <source>
        <dbReference type="ARBA" id="ARBA00023242"/>
    </source>
</evidence>
<dbReference type="Pfam" id="PF03221">
    <property type="entry name" value="HTH_Tnp_Tc5"/>
    <property type="match status" value="1"/>
</dbReference>
<reference evidence="5" key="1">
    <citation type="submission" date="2022-03" db="EMBL/GenBank/DDBJ databases">
        <authorList>
            <person name="Sayadi A."/>
        </authorList>
    </citation>
    <scope>NUCLEOTIDE SEQUENCE</scope>
</reference>
<dbReference type="InterPro" id="IPR007889">
    <property type="entry name" value="HTH_Psq"/>
</dbReference>